<feature type="transmembrane region" description="Helical" evidence="6">
    <location>
        <begin position="325"/>
        <end position="343"/>
    </location>
</feature>
<dbReference type="AlphaFoldDB" id="A0A061QZN6"/>
<feature type="transmembrane region" description="Helical" evidence="6">
    <location>
        <begin position="289"/>
        <end position="313"/>
    </location>
</feature>
<evidence type="ECO:0000256" key="6">
    <source>
        <dbReference type="RuleBase" id="RU363132"/>
    </source>
</evidence>
<evidence type="ECO:0000256" key="5">
    <source>
        <dbReference type="ARBA" id="ARBA00023136"/>
    </source>
</evidence>
<dbReference type="EMBL" id="GBEZ01021601">
    <property type="protein sequence ID" value="JAC65158.1"/>
    <property type="molecule type" value="Transcribed_RNA"/>
</dbReference>
<dbReference type="Pfam" id="PF02453">
    <property type="entry name" value="Reticulon"/>
    <property type="match status" value="1"/>
</dbReference>
<feature type="transmembrane region" description="Helical" evidence="6">
    <location>
        <begin position="225"/>
        <end position="242"/>
    </location>
</feature>
<organism evidence="9">
    <name type="scientific">Tetraselmis sp. GSL018</name>
    <dbReference type="NCBI Taxonomy" id="582737"/>
    <lineage>
        <taxon>Eukaryota</taxon>
        <taxon>Viridiplantae</taxon>
        <taxon>Chlorophyta</taxon>
        <taxon>core chlorophytes</taxon>
        <taxon>Chlorodendrophyceae</taxon>
        <taxon>Chlorodendrales</taxon>
        <taxon>Chlorodendraceae</taxon>
        <taxon>Tetraselmis</taxon>
    </lineage>
</organism>
<keyword evidence="3 6" id="KW-0256">Endoplasmic reticulum</keyword>
<keyword evidence="2 6" id="KW-0812">Transmembrane</keyword>
<evidence type="ECO:0000256" key="2">
    <source>
        <dbReference type="ARBA" id="ARBA00022692"/>
    </source>
</evidence>
<comment type="subcellular location">
    <subcellularLocation>
        <location evidence="1 6">Endoplasmic reticulum membrane</location>
        <topology evidence="1 6">Multi-pass membrane protein</topology>
    </subcellularLocation>
</comment>
<proteinExistence type="predicted"/>
<feature type="region of interest" description="Disordered" evidence="7">
    <location>
        <begin position="1"/>
        <end position="138"/>
    </location>
</feature>
<evidence type="ECO:0000259" key="8">
    <source>
        <dbReference type="PROSITE" id="PS50845"/>
    </source>
</evidence>
<evidence type="ECO:0000256" key="3">
    <source>
        <dbReference type="ARBA" id="ARBA00022824"/>
    </source>
</evidence>
<feature type="compositionally biased region" description="Low complexity" evidence="7">
    <location>
        <begin position="84"/>
        <end position="113"/>
    </location>
</feature>
<feature type="compositionally biased region" description="Pro residues" evidence="7">
    <location>
        <begin position="127"/>
        <end position="138"/>
    </location>
</feature>
<feature type="domain" description="Reticulon" evidence="8">
    <location>
        <begin position="212"/>
        <end position="379"/>
    </location>
</feature>
<feature type="transmembrane region" description="Helical" evidence="6">
    <location>
        <begin position="248"/>
        <end position="268"/>
    </location>
</feature>
<gene>
    <name evidence="9" type="ORF">TSPGSL018_16666</name>
</gene>
<keyword evidence="4 6" id="KW-1133">Transmembrane helix</keyword>
<evidence type="ECO:0000256" key="7">
    <source>
        <dbReference type="SAM" id="MobiDB-lite"/>
    </source>
</evidence>
<feature type="non-terminal residue" evidence="9">
    <location>
        <position position="394"/>
    </location>
</feature>
<dbReference type="GO" id="GO:0005789">
    <property type="term" value="C:endoplasmic reticulum membrane"/>
    <property type="evidence" value="ECO:0007669"/>
    <property type="project" value="UniProtKB-SubCell"/>
</dbReference>
<sequence length="394" mass="41647">MSTRPLTRGWLKIRSGQRKANAPDNKRGSEPSSAASDSDSITPSELSSKTDAVADNVPLGAPEDSEGSAQTPQGASALGKENGPDAPAAPDTATEETAAAAAIEQESSASEAEVLAERDPEDAPGSPSTPTPSPIPSPPLPVSFCKFLLGRDAQGHGEAQPGKTDRHPPSPSLASVSVLRVGHLRALARSLMGIEARGEERPCFCDVSIEAAQDTILWRDSWNSLRVFGIGLYLLIALKYFVSGEILLLPSSCTAGAALAFLFWNVLRNQFVPGRAERVRERELQAQKAATDLMASAAAAIVPLAGAVVGLSVRCLSGRELGPTIWAGMVLAAVFVVGELHLLSQVSLATASWLMAFTLPWLYLQCRHALDLLAEEAVRLAASRVMRMGWLELA</sequence>
<feature type="compositionally biased region" description="Polar residues" evidence="7">
    <location>
        <begin position="41"/>
        <end position="50"/>
    </location>
</feature>
<dbReference type="InterPro" id="IPR003388">
    <property type="entry name" value="Reticulon"/>
</dbReference>
<evidence type="ECO:0000256" key="1">
    <source>
        <dbReference type="ARBA" id="ARBA00004477"/>
    </source>
</evidence>
<evidence type="ECO:0000313" key="9">
    <source>
        <dbReference type="EMBL" id="JAC65158.1"/>
    </source>
</evidence>
<reference evidence="9" key="1">
    <citation type="submission" date="2014-05" db="EMBL/GenBank/DDBJ databases">
        <title>The transcriptome of the halophilic microalga Tetraselmis sp. GSL018 isolated from the Great Salt Lake, Utah.</title>
        <authorList>
            <person name="Jinkerson R.E."/>
            <person name="D'Adamo S."/>
            <person name="Posewitz M.C."/>
        </authorList>
    </citation>
    <scope>NUCLEOTIDE SEQUENCE</scope>
    <source>
        <strain evidence="9">GSL018</strain>
    </source>
</reference>
<name>A0A061QZN6_9CHLO</name>
<keyword evidence="5 6" id="KW-0472">Membrane</keyword>
<protein>
    <recommendedName>
        <fullName evidence="6">Reticulon-like protein</fullName>
    </recommendedName>
</protein>
<evidence type="ECO:0000256" key="4">
    <source>
        <dbReference type="ARBA" id="ARBA00022989"/>
    </source>
</evidence>
<dbReference type="PROSITE" id="PS50845">
    <property type="entry name" value="RETICULON"/>
    <property type="match status" value="1"/>
</dbReference>
<accession>A0A061QZN6</accession>